<evidence type="ECO:0000313" key="13">
    <source>
        <dbReference type="Proteomes" id="UP000318571"/>
    </source>
</evidence>
<feature type="region of interest" description="Disordered" evidence="9">
    <location>
        <begin position="238"/>
        <end position="400"/>
    </location>
</feature>
<dbReference type="Proteomes" id="UP000318571">
    <property type="component" value="Chromosome 10"/>
</dbReference>
<feature type="domain" description="C2H2-type" evidence="11">
    <location>
        <begin position="422"/>
        <end position="450"/>
    </location>
</feature>
<dbReference type="InterPro" id="IPR036236">
    <property type="entry name" value="Znf_C2H2_sf"/>
</dbReference>
<keyword evidence="6" id="KW-0238">DNA-binding</keyword>
<dbReference type="STRING" id="6832.A0A553NBG4"/>
<dbReference type="AlphaFoldDB" id="A0A553NBG4"/>
<dbReference type="PANTHER" id="PTHR24404:SF114">
    <property type="entry name" value="KLUMPFUSS, ISOFORM B-RELATED"/>
    <property type="match status" value="1"/>
</dbReference>
<feature type="domain" description="C2H2-type" evidence="11">
    <location>
        <begin position="479"/>
        <end position="501"/>
    </location>
</feature>
<feature type="compositionally biased region" description="Basic and acidic residues" evidence="9">
    <location>
        <begin position="277"/>
        <end position="288"/>
    </location>
</feature>
<accession>A0A553NBG4</accession>
<dbReference type="PROSITE" id="PS00028">
    <property type="entry name" value="ZINC_FINGER_C2H2_1"/>
    <property type="match status" value="3"/>
</dbReference>
<dbReference type="GO" id="GO:0008270">
    <property type="term" value="F:zinc ion binding"/>
    <property type="evidence" value="ECO:0007669"/>
    <property type="project" value="UniProtKB-KW"/>
</dbReference>
<evidence type="ECO:0000259" key="10">
    <source>
        <dbReference type="PROSITE" id="PS50097"/>
    </source>
</evidence>
<dbReference type="SMART" id="SM00225">
    <property type="entry name" value="BTB"/>
    <property type="match status" value="1"/>
</dbReference>
<feature type="compositionally biased region" description="Pro residues" evidence="9">
    <location>
        <begin position="241"/>
        <end position="250"/>
    </location>
</feature>
<keyword evidence="3" id="KW-0677">Repeat</keyword>
<feature type="compositionally biased region" description="Polar residues" evidence="9">
    <location>
        <begin position="382"/>
        <end position="392"/>
    </location>
</feature>
<dbReference type="PROSITE" id="PS50097">
    <property type="entry name" value="BTB"/>
    <property type="match status" value="1"/>
</dbReference>
<dbReference type="InterPro" id="IPR000210">
    <property type="entry name" value="BTB/POZ_dom"/>
</dbReference>
<dbReference type="Pfam" id="PF00096">
    <property type="entry name" value="zf-C2H2"/>
    <property type="match status" value="2"/>
</dbReference>
<gene>
    <name evidence="12" type="ORF">TCAL_00385</name>
</gene>
<evidence type="ECO:0000256" key="4">
    <source>
        <dbReference type="ARBA" id="ARBA00022771"/>
    </source>
</evidence>
<dbReference type="Gene3D" id="3.30.160.60">
    <property type="entry name" value="Classic Zinc Finger"/>
    <property type="match status" value="2"/>
</dbReference>
<dbReference type="SUPFAM" id="SSF54695">
    <property type="entry name" value="POZ domain"/>
    <property type="match status" value="1"/>
</dbReference>
<feature type="compositionally biased region" description="Polar residues" evidence="9">
    <location>
        <begin position="335"/>
        <end position="351"/>
    </location>
</feature>
<feature type="domain" description="BTB" evidence="10">
    <location>
        <begin position="47"/>
        <end position="116"/>
    </location>
</feature>
<proteinExistence type="predicted"/>
<name>A0A553NBG4_TIGCA</name>
<protein>
    <recommendedName>
        <fullName evidence="14">BTB domain-containing protein</fullName>
    </recommendedName>
</protein>
<organism evidence="12 13">
    <name type="scientific">Tigriopus californicus</name>
    <name type="common">Marine copepod</name>
    <dbReference type="NCBI Taxonomy" id="6832"/>
    <lineage>
        <taxon>Eukaryota</taxon>
        <taxon>Metazoa</taxon>
        <taxon>Ecdysozoa</taxon>
        <taxon>Arthropoda</taxon>
        <taxon>Crustacea</taxon>
        <taxon>Multicrustacea</taxon>
        <taxon>Hexanauplia</taxon>
        <taxon>Copepoda</taxon>
        <taxon>Harpacticoida</taxon>
        <taxon>Harpacticidae</taxon>
        <taxon>Tigriopus</taxon>
    </lineage>
</organism>
<evidence type="ECO:0000256" key="9">
    <source>
        <dbReference type="SAM" id="MobiDB-lite"/>
    </source>
</evidence>
<evidence type="ECO:0008006" key="14">
    <source>
        <dbReference type="Google" id="ProtNLM"/>
    </source>
</evidence>
<dbReference type="SUPFAM" id="SSF57667">
    <property type="entry name" value="beta-beta-alpha zinc fingers"/>
    <property type="match status" value="2"/>
</dbReference>
<dbReference type="PROSITE" id="PS50157">
    <property type="entry name" value="ZINC_FINGER_C2H2_2"/>
    <property type="match status" value="3"/>
</dbReference>
<feature type="non-terminal residue" evidence="12">
    <location>
        <position position="501"/>
    </location>
</feature>
<evidence type="ECO:0000256" key="8">
    <source>
        <dbReference type="PROSITE-ProRule" id="PRU00042"/>
    </source>
</evidence>
<dbReference type="PANTHER" id="PTHR24404">
    <property type="entry name" value="ZINC FINGER PROTEIN"/>
    <property type="match status" value="1"/>
</dbReference>
<dbReference type="Pfam" id="PF00651">
    <property type="entry name" value="BTB"/>
    <property type="match status" value="1"/>
</dbReference>
<evidence type="ECO:0000256" key="3">
    <source>
        <dbReference type="ARBA" id="ARBA00022737"/>
    </source>
</evidence>
<evidence type="ECO:0000259" key="11">
    <source>
        <dbReference type="PROSITE" id="PS50157"/>
    </source>
</evidence>
<dbReference type="InterPro" id="IPR013087">
    <property type="entry name" value="Znf_C2H2_type"/>
</dbReference>
<comment type="caution">
    <text evidence="12">The sequence shown here is derived from an EMBL/GenBank/DDBJ whole genome shotgun (WGS) entry which is preliminary data.</text>
</comment>
<evidence type="ECO:0000313" key="12">
    <source>
        <dbReference type="EMBL" id="TRY62786.1"/>
    </source>
</evidence>
<evidence type="ECO:0000256" key="1">
    <source>
        <dbReference type="ARBA" id="ARBA00004123"/>
    </source>
</evidence>
<feature type="compositionally biased region" description="Basic and acidic residues" evidence="9">
    <location>
        <begin position="295"/>
        <end position="304"/>
    </location>
</feature>
<comment type="subcellular location">
    <subcellularLocation>
        <location evidence="1">Nucleus</location>
    </subcellularLocation>
</comment>
<feature type="compositionally biased region" description="Basic and acidic residues" evidence="9">
    <location>
        <begin position="315"/>
        <end position="329"/>
    </location>
</feature>
<dbReference type="SMART" id="SM00355">
    <property type="entry name" value="ZnF_C2H2"/>
    <property type="match status" value="5"/>
</dbReference>
<dbReference type="GO" id="GO:0005634">
    <property type="term" value="C:nucleus"/>
    <property type="evidence" value="ECO:0007669"/>
    <property type="project" value="UniProtKB-SubCell"/>
</dbReference>
<sequence>MEGSIAAPSHLTWRQDLHIQVMNIHRNSKVEEILDEYHNLQNSELFTDLDFITKNGGRKSVHSLVLAASSDFLKQWMENSFPSPWNRFTIILPEIDCVELDIIISILYGVDSAVPEELVPKINQLADMLGISVDLPFRVVRSSTLRDGGEIELVDPNEVINPICCWHCNKAVDDFEHLKVHLMSHAGAQLAKKKVHRCLECNKLRQHYREHALRRKLAKETSKVPDPIDNISEQVLASVQMPPPPPPPLPSVAVRNKRNPNEFSLPDHTRPKRKLNAVRDDHSYDFRRAKTVPKIPDDRSDHQYSTRSLKKLPIKFHEPKEPKVSKTSEDDPLQSGAQANSTSKNDSSNASKPLFSQGDDVTKIAPTKRSSSPLEIRKSRQKTPSKASQSIQAMGHSYAAARPRRISGSLTGGKGPLTSQMYPCDQCNKTFPQPYRLNRHIKEVHIKEKRHFCQFCDKAFFKTTSKDRHELTHSDHQLWRCDVCDKNFRDQSSLKYHVNHN</sequence>
<keyword evidence="2" id="KW-0479">Metal-binding</keyword>
<evidence type="ECO:0000256" key="2">
    <source>
        <dbReference type="ARBA" id="ARBA00022723"/>
    </source>
</evidence>
<dbReference type="Gene3D" id="3.30.710.10">
    <property type="entry name" value="Potassium Channel Kv1.1, Chain A"/>
    <property type="match status" value="1"/>
</dbReference>
<evidence type="ECO:0000256" key="6">
    <source>
        <dbReference type="ARBA" id="ARBA00023125"/>
    </source>
</evidence>
<feature type="domain" description="C2H2-type" evidence="11">
    <location>
        <begin position="451"/>
        <end position="478"/>
    </location>
</feature>
<dbReference type="InterPro" id="IPR011333">
    <property type="entry name" value="SKP1/BTB/POZ_sf"/>
</dbReference>
<evidence type="ECO:0000256" key="7">
    <source>
        <dbReference type="ARBA" id="ARBA00023242"/>
    </source>
</evidence>
<dbReference type="CDD" id="cd18186">
    <property type="entry name" value="BTB_POZ_ZBTB_KLHL-like"/>
    <property type="match status" value="1"/>
</dbReference>
<keyword evidence="7" id="KW-0539">Nucleus</keyword>
<dbReference type="InterPro" id="IPR050589">
    <property type="entry name" value="Ikaros_C2H2-ZF"/>
</dbReference>
<keyword evidence="5" id="KW-0862">Zinc</keyword>
<evidence type="ECO:0000256" key="5">
    <source>
        <dbReference type="ARBA" id="ARBA00022833"/>
    </source>
</evidence>
<dbReference type="GO" id="GO:0000978">
    <property type="term" value="F:RNA polymerase II cis-regulatory region sequence-specific DNA binding"/>
    <property type="evidence" value="ECO:0007669"/>
    <property type="project" value="TreeGrafter"/>
</dbReference>
<dbReference type="GO" id="GO:0006357">
    <property type="term" value="P:regulation of transcription by RNA polymerase II"/>
    <property type="evidence" value="ECO:0007669"/>
    <property type="project" value="TreeGrafter"/>
</dbReference>
<dbReference type="GO" id="GO:0003700">
    <property type="term" value="F:DNA-binding transcription factor activity"/>
    <property type="evidence" value="ECO:0007669"/>
    <property type="project" value="TreeGrafter"/>
</dbReference>
<reference evidence="12 13" key="1">
    <citation type="journal article" date="2018" name="Nat. Ecol. Evol.">
        <title>Genomic signatures of mitonuclear coevolution across populations of Tigriopus californicus.</title>
        <authorList>
            <person name="Barreto F.S."/>
            <person name="Watson E.T."/>
            <person name="Lima T.G."/>
            <person name="Willett C.S."/>
            <person name="Edmands S."/>
            <person name="Li W."/>
            <person name="Burton R.S."/>
        </authorList>
    </citation>
    <scope>NUCLEOTIDE SEQUENCE [LARGE SCALE GENOMIC DNA]</scope>
    <source>
        <strain evidence="12 13">San Diego</strain>
    </source>
</reference>
<dbReference type="EMBL" id="VCGU01000458">
    <property type="protein sequence ID" value="TRY62786.1"/>
    <property type="molecule type" value="Genomic_DNA"/>
</dbReference>
<keyword evidence="13" id="KW-1185">Reference proteome</keyword>
<keyword evidence="4 8" id="KW-0863">Zinc-finger</keyword>